<evidence type="ECO:0000256" key="2">
    <source>
        <dbReference type="ARBA" id="ARBA00023043"/>
    </source>
</evidence>
<accession>A0A9P8L6G4</accession>
<keyword evidence="2" id="KW-0040">ANK repeat</keyword>
<name>A0A9P8L6G4_9PEZI</name>
<keyword evidence="4" id="KW-1185">Reference proteome</keyword>
<sequence length="66" mass="6891">MRGHEIVVKLLVETGNADVDSKDKGGWTPLSYAGRNKAVMKLLLGTGKADVDPKDVDGQTPPSAAA</sequence>
<dbReference type="SUPFAM" id="SSF48403">
    <property type="entry name" value="Ankyrin repeat"/>
    <property type="match status" value="1"/>
</dbReference>
<reference evidence="3" key="1">
    <citation type="submission" date="2021-03" db="EMBL/GenBank/DDBJ databases">
        <title>Comparative genomics and phylogenomic investigation of the class Geoglossomycetes provide insights into ecological specialization and systematics.</title>
        <authorList>
            <person name="Melie T."/>
            <person name="Pirro S."/>
            <person name="Miller A.N."/>
            <person name="Quandt A."/>
        </authorList>
    </citation>
    <scope>NUCLEOTIDE SEQUENCE</scope>
    <source>
        <strain evidence="3">CAQ_001_2017</strain>
    </source>
</reference>
<evidence type="ECO:0000313" key="4">
    <source>
        <dbReference type="Proteomes" id="UP000750711"/>
    </source>
</evidence>
<keyword evidence="1" id="KW-0677">Repeat</keyword>
<dbReference type="Gene3D" id="1.25.40.20">
    <property type="entry name" value="Ankyrin repeat-containing domain"/>
    <property type="match status" value="1"/>
</dbReference>
<proteinExistence type="predicted"/>
<organism evidence="3 4">
    <name type="scientific">Trichoglossum hirsutum</name>
    <dbReference type="NCBI Taxonomy" id="265104"/>
    <lineage>
        <taxon>Eukaryota</taxon>
        <taxon>Fungi</taxon>
        <taxon>Dikarya</taxon>
        <taxon>Ascomycota</taxon>
        <taxon>Pezizomycotina</taxon>
        <taxon>Geoglossomycetes</taxon>
        <taxon>Geoglossales</taxon>
        <taxon>Geoglossaceae</taxon>
        <taxon>Trichoglossum</taxon>
    </lineage>
</organism>
<evidence type="ECO:0000313" key="3">
    <source>
        <dbReference type="EMBL" id="KAH0548187.1"/>
    </source>
</evidence>
<dbReference type="InterPro" id="IPR002110">
    <property type="entry name" value="Ankyrin_rpt"/>
</dbReference>
<evidence type="ECO:0008006" key="5">
    <source>
        <dbReference type="Google" id="ProtNLM"/>
    </source>
</evidence>
<dbReference type="Proteomes" id="UP000750711">
    <property type="component" value="Unassembled WGS sequence"/>
</dbReference>
<dbReference type="EMBL" id="JAGHQM010002755">
    <property type="protein sequence ID" value="KAH0548187.1"/>
    <property type="molecule type" value="Genomic_DNA"/>
</dbReference>
<dbReference type="PANTHER" id="PTHR24189">
    <property type="entry name" value="MYOTROPHIN"/>
    <property type="match status" value="1"/>
</dbReference>
<dbReference type="InterPro" id="IPR036770">
    <property type="entry name" value="Ankyrin_rpt-contain_sf"/>
</dbReference>
<dbReference type="PANTHER" id="PTHR24189:SF50">
    <property type="entry name" value="ANKYRIN REPEAT AND SOCS BOX PROTEIN 2"/>
    <property type="match status" value="1"/>
</dbReference>
<gene>
    <name evidence="3" type="ORF">GP486_008094</name>
</gene>
<dbReference type="Pfam" id="PF12796">
    <property type="entry name" value="Ank_2"/>
    <property type="match status" value="1"/>
</dbReference>
<dbReference type="InterPro" id="IPR050745">
    <property type="entry name" value="Multifunctional_regulatory"/>
</dbReference>
<comment type="caution">
    <text evidence="3">The sequence shown here is derived from an EMBL/GenBank/DDBJ whole genome shotgun (WGS) entry which is preliminary data.</text>
</comment>
<evidence type="ECO:0000256" key="1">
    <source>
        <dbReference type="ARBA" id="ARBA00022737"/>
    </source>
</evidence>
<dbReference type="AlphaFoldDB" id="A0A9P8L6G4"/>
<feature type="non-terminal residue" evidence="3">
    <location>
        <position position="66"/>
    </location>
</feature>
<protein>
    <recommendedName>
        <fullName evidence="5">Ankyrin</fullName>
    </recommendedName>
</protein>